<evidence type="ECO:0000256" key="4">
    <source>
        <dbReference type="ARBA" id="ARBA00022448"/>
    </source>
</evidence>
<feature type="transmembrane region" description="Helical" evidence="6">
    <location>
        <begin position="379"/>
        <end position="400"/>
    </location>
</feature>
<feature type="transmembrane region" description="Helical" evidence="6">
    <location>
        <begin position="406"/>
        <end position="432"/>
    </location>
</feature>
<feature type="transmembrane region" description="Helical" evidence="6">
    <location>
        <begin position="237"/>
        <end position="260"/>
    </location>
</feature>
<feature type="transmembrane region" description="Helical" evidence="6">
    <location>
        <begin position="140"/>
        <end position="162"/>
    </location>
</feature>
<feature type="transmembrane region" description="Helical" evidence="6">
    <location>
        <begin position="195"/>
        <end position="216"/>
    </location>
</feature>
<evidence type="ECO:0000256" key="3">
    <source>
        <dbReference type="ARBA" id="ARBA00020268"/>
    </source>
</evidence>
<feature type="transmembrane region" description="Helical" evidence="6">
    <location>
        <begin position="308"/>
        <end position="331"/>
    </location>
</feature>
<evidence type="ECO:0000313" key="7">
    <source>
        <dbReference type="EMBL" id="TDV54815.1"/>
    </source>
</evidence>
<reference evidence="7 8" key="1">
    <citation type="submission" date="2019-03" db="EMBL/GenBank/DDBJ databases">
        <title>Genomic Encyclopedia of Archaeal and Bacterial Type Strains, Phase II (KMG-II): from individual species to whole genera.</title>
        <authorList>
            <person name="Goeker M."/>
        </authorList>
    </citation>
    <scope>NUCLEOTIDE SEQUENCE [LARGE SCALE GENOMIC DNA]</scope>
    <source>
        <strain evidence="7 8">DSM 45499</strain>
    </source>
</reference>
<feature type="transmembrane region" description="Helical" evidence="6">
    <location>
        <begin position="60"/>
        <end position="84"/>
    </location>
</feature>
<evidence type="ECO:0000313" key="8">
    <source>
        <dbReference type="Proteomes" id="UP000294927"/>
    </source>
</evidence>
<feature type="transmembrane region" description="Helical" evidence="6">
    <location>
        <begin position="272"/>
        <end position="296"/>
    </location>
</feature>
<dbReference type="PANTHER" id="PTHR43298">
    <property type="entry name" value="MULTIDRUG RESISTANCE PROTEIN NORM-RELATED"/>
    <property type="match status" value="1"/>
</dbReference>
<feature type="transmembrane region" description="Helical" evidence="6">
    <location>
        <begin position="105"/>
        <end position="128"/>
    </location>
</feature>
<keyword evidence="6" id="KW-1133">Transmembrane helix</keyword>
<dbReference type="Proteomes" id="UP000294927">
    <property type="component" value="Unassembled WGS sequence"/>
</dbReference>
<name>A0A4R7VYJ8_9PSEU</name>
<evidence type="ECO:0000256" key="5">
    <source>
        <dbReference type="ARBA" id="ARBA00031636"/>
    </source>
</evidence>
<dbReference type="RefSeq" id="WP_133901961.1">
    <property type="nucleotide sequence ID" value="NZ_SOCP01000003.1"/>
</dbReference>
<organism evidence="7 8">
    <name type="scientific">Actinophytocola oryzae</name>
    <dbReference type="NCBI Taxonomy" id="502181"/>
    <lineage>
        <taxon>Bacteria</taxon>
        <taxon>Bacillati</taxon>
        <taxon>Actinomycetota</taxon>
        <taxon>Actinomycetes</taxon>
        <taxon>Pseudonocardiales</taxon>
        <taxon>Pseudonocardiaceae</taxon>
    </lineage>
</organism>
<gene>
    <name evidence="7" type="ORF">CLV71_10355</name>
</gene>
<keyword evidence="4" id="KW-0813">Transport</keyword>
<dbReference type="AlphaFoldDB" id="A0A4R7VYJ8"/>
<comment type="similarity">
    <text evidence="2">Belongs to the multi antimicrobial extrusion (MATE) (TC 2.A.66.1) family.</text>
</comment>
<dbReference type="PANTHER" id="PTHR43298:SF2">
    <property type="entry name" value="FMN_FAD EXPORTER YEEO-RELATED"/>
    <property type="match status" value="1"/>
</dbReference>
<protein>
    <recommendedName>
        <fullName evidence="3">Probable multidrug resistance protein NorM</fullName>
    </recommendedName>
    <alternativeName>
        <fullName evidence="5">Multidrug-efflux transporter</fullName>
    </alternativeName>
</protein>
<evidence type="ECO:0000256" key="6">
    <source>
        <dbReference type="SAM" id="Phobius"/>
    </source>
</evidence>
<keyword evidence="6" id="KW-0472">Membrane</keyword>
<dbReference type="GO" id="GO:0042910">
    <property type="term" value="F:xenobiotic transmembrane transporter activity"/>
    <property type="evidence" value="ECO:0007669"/>
    <property type="project" value="InterPro"/>
</dbReference>
<evidence type="ECO:0000256" key="1">
    <source>
        <dbReference type="ARBA" id="ARBA00003408"/>
    </source>
</evidence>
<dbReference type="OrthoDB" id="5145805at2"/>
<accession>A0A4R7VYJ8</accession>
<feature type="transmembrane region" description="Helical" evidence="6">
    <location>
        <begin position="25"/>
        <end position="48"/>
    </location>
</feature>
<feature type="transmembrane region" description="Helical" evidence="6">
    <location>
        <begin position="351"/>
        <end position="372"/>
    </location>
</feature>
<dbReference type="GO" id="GO:0015297">
    <property type="term" value="F:antiporter activity"/>
    <property type="evidence" value="ECO:0007669"/>
    <property type="project" value="InterPro"/>
</dbReference>
<keyword evidence="8" id="KW-1185">Reference proteome</keyword>
<proteinExistence type="inferred from homology"/>
<evidence type="ECO:0000256" key="2">
    <source>
        <dbReference type="ARBA" id="ARBA00010199"/>
    </source>
</evidence>
<comment type="caution">
    <text evidence="7">The sequence shown here is derived from an EMBL/GenBank/DDBJ whole genome shotgun (WGS) entry which is preliminary data.</text>
</comment>
<dbReference type="EMBL" id="SOCP01000003">
    <property type="protein sequence ID" value="TDV54815.1"/>
    <property type="molecule type" value="Genomic_DNA"/>
</dbReference>
<comment type="function">
    <text evidence="1">Multidrug efflux pump.</text>
</comment>
<dbReference type="InterPro" id="IPR050222">
    <property type="entry name" value="MATE_MdtK"/>
</dbReference>
<feature type="transmembrane region" description="Helical" evidence="6">
    <location>
        <begin position="169"/>
        <end position="189"/>
    </location>
</feature>
<sequence length="438" mass="44335">MTAVSEHPAPPPVVHSGSFRRIAGLAAPLVLSNVVLLGAQVAVTGVIGRMGDAALYIRSVYAPVALLLLAVTTGLSVTVQVVVARCVGRGDERSVGANLGSAARIGVLLALLVGGVIVGLSGVLAALVEVPPEHAGTFRAFLAAMAAANVLGILGELTAAVLRGTGLGLPSALLTGCYVTLNLSIVIVFSGAGLMIVPVASALAGAVELTAGILLLGARGIRPTGRRPDVLRLLGPVGVPVGASFFLLFAVNLLLLRIVAPAGETAVAGFSIAYTVQTFVIVPAVGFGSATAVLMNQRLAAGQEAMTVLRRGTLVVAGCYACVTLAVVGFGRPLMGLLSPNRDIVEHATRFITVVGPTFGATALMIALVTVLEQIGHGPAAVALNVSYFAVMIAVGEWVVTGTDVHPLYVTMAVAALASLVTGLPIAWSLAVRKARQP</sequence>
<keyword evidence="6" id="KW-0812">Transmembrane</keyword>
<dbReference type="GO" id="GO:0005886">
    <property type="term" value="C:plasma membrane"/>
    <property type="evidence" value="ECO:0007669"/>
    <property type="project" value="TreeGrafter"/>
</dbReference>
<dbReference type="InterPro" id="IPR002528">
    <property type="entry name" value="MATE_fam"/>
</dbReference>
<dbReference type="Pfam" id="PF01554">
    <property type="entry name" value="MatE"/>
    <property type="match status" value="2"/>
</dbReference>